<dbReference type="Pfam" id="PF13419">
    <property type="entry name" value="HAD_2"/>
    <property type="match status" value="1"/>
</dbReference>
<dbReference type="Gene3D" id="1.10.150.240">
    <property type="entry name" value="Putative phosphatase, domain 2"/>
    <property type="match status" value="1"/>
</dbReference>
<accession>L0ETE4</accession>
<evidence type="ECO:0000256" key="4">
    <source>
        <dbReference type="ARBA" id="ARBA00013078"/>
    </source>
</evidence>
<evidence type="ECO:0000256" key="2">
    <source>
        <dbReference type="ARBA" id="ARBA00004818"/>
    </source>
</evidence>
<dbReference type="InterPro" id="IPR041492">
    <property type="entry name" value="HAD_2"/>
</dbReference>
<dbReference type="InterPro" id="IPR023198">
    <property type="entry name" value="PGP-like_dom2"/>
</dbReference>
<keyword evidence="6" id="KW-1185">Reference proteome</keyword>
<dbReference type="InterPro" id="IPR023214">
    <property type="entry name" value="HAD_sf"/>
</dbReference>
<dbReference type="AlphaFoldDB" id="L0ETE4"/>
<dbReference type="SFLD" id="SFLDS00003">
    <property type="entry name" value="Haloacid_Dehalogenase"/>
    <property type="match status" value="1"/>
</dbReference>
<dbReference type="InterPro" id="IPR006439">
    <property type="entry name" value="HAD-SF_hydro_IA"/>
</dbReference>
<comment type="similarity">
    <text evidence="3">Belongs to the HAD-like hydrolase superfamily. CbbY/CbbZ/Gph/YieH family.</text>
</comment>
<dbReference type="SUPFAM" id="SSF56784">
    <property type="entry name" value="HAD-like"/>
    <property type="match status" value="1"/>
</dbReference>
<dbReference type="KEGG" id="lcc:B488_02340"/>
<dbReference type="PANTHER" id="PTHR43434:SF1">
    <property type="entry name" value="PHOSPHOGLYCOLATE PHOSPHATASE"/>
    <property type="match status" value="1"/>
</dbReference>
<dbReference type="Proteomes" id="UP000010799">
    <property type="component" value="Chromosome"/>
</dbReference>
<dbReference type="Gene3D" id="3.40.50.1000">
    <property type="entry name" value="HAD superfamily/HAD-like"/>
    <property type="match status" value="1"/>
</dbReference>
<dbReference type="InterPro" id="IPR036412">
    <property type="entry name" value="HAD-like_sf"/>
</dbReference>
<dbReference type="GO" id="GO:0006281">
    <property type="term" value="P:DNA repair"/>
    <property type="evidence" value="ECO:0007669"/>
    <property type="project" value="TreeGrafter"/>
</dbReference>
<dbReference type="GO" id="GO:0008967">
    <property type="term" value="F:phosphoglycolate phosphatase activity"/>
    <property type="evidence" value="ECO:0007669"/>
    <property type="project" value="UniProtKB-EC"/>
</dbReference>
<proteinExistence type="inferred from homology"/>
<gene>
    <name evidence="5" type="ordered locus">B488_02340</name>
</gene>
<dbReference type="PATRIC" id="fig|1215343.11.peg.243"/>
<reference evidence="5 6" key="1">
    <citation type="journal article" date="2012" name="Stand. Genomic Sci.">
        <title>Complete genome sequence of Liberibacter crescens BT-1.</title>
        <authorList>
            <person name="Leonard M.T."/>
            <person name="Fagen J.R."/>
            <person name="Davis-Richardson A.G."/>
            <person name="Davis M.J."/>
            <person name="Triplett E.W."/>
        </authorList>
    </citation>
    <scope>NUCLEOTIDE SEQUENCE [LARGE SCALE GENOMIC DNA]</scope>
    <source>
        <strain evidence="5 6">BT-1</strain>
    </source>
</reference>
<evidence type="ECO:0000256" key="3">
    <source>
        <dbReference type="ARBA" id="ARBA00006171"/>
    </source>
</evidence>
<dbReference type="EMBL" id="CP003789">
    <property type="protein sequence ID" value="AGA64227.1"/>
    <property type="molecule type" value="Genomic_DNA"/>
</dbReference>
<dbReference type="CDD" id="cd01427">
    <property type="entry name" value="HAD_like"/>
    <property type="match status" value="1"/>
</dbReference>
<dbReference type="NCBIfam" id="TIGR01549">
    <property type="entry name" value="HAD-SF-IA-v1"/>
    <property type="match status" value="1"/>
</dbReference>
<protein>
    <recommendedName>
        <fullName evidence="4">phosphoglycolate phosphatase</fullName>
        <ecNumber evidence="4">3.1.3.18</ecNumber>
    </recommendedName>
</protein>
<comment type="catalytic activity">
    <reaction evidence="1">
        <text>2-phosphoglycolate + H2O = glycolate + phosphate</text>
        <dbReference type="Rhea" id="RHEA:14369"/>
        <dbReference type="ChEBI" id="CHEBI:15377"/>
        <dbReference type="ChEBI" id="CHEBI:29805"/>
        <dbReference type="ChEBI" id="CHEBI:43474"/>
        <dbReference type="ChEBI" id="CHEBI:58033"/>
        <dbReference type="EC" id="3.1.3.18"/>
    </reaction>
</comment>
<name>L0ETE4_LIBCB</name>
<keyword evidence="5" id="KW-0378">Hydrolase</keyword>
<dbReference type="RefSeq" id="WP_015272654.1">
    <property type="nucleotide sequence ID" value="NC_019907.1"/>
</dbReference>
<organism evidence="5 6">
    <name type="scientific">Liberibacter crescens (strain BT-1)</name>
    <dbReference type="NCBI Taxonomy" id="1215343"/>
    <lineage>
        <taxon>Bacteria</taxon>
        <taxon>Pseudomonadati</taxon>
        <taxon>Pseudomonadota</taxon>
        <taxon>Alphaproteobacteria</taxon>
        <taxon>Hyphomicrobiales</taxon>
        <taxon>Rhizobiaceae</taxon>
        <taxon>Liberibacter</taxon>
    </lineage>
</organism>
<evidence type="ECO:0000313" key="6">
    <source>
        <dbReference type="Proteomes" id="UP000010799"/>
    </source>
</evidence>
<dbReference type="PANTHER" id="PTHR43434">
    <property type="entry name" value="PHOSPHOGLYCOLATE PHOSPHATASE"/>
    <property type="match status" value="1"/>
</dbReference>
<comment type="pathway">
    <text evidence="2">Organic acid metabolism; glycolate biosynthesis; glycolate from 2-phosphoglycolate: step 1/1.</text>
</comment>
<evidence type="ECO:0000256" key="1">
    <source>
        <dbReference type="ARBA" id="ARBA00000830"/>
    </source>
</evidence>
<dbReference type="eggNOG" id="COG0546">
    <property type="taxonomic scope" value="Bacteria"/>
</dbReference>
<dbReference type="SFLD" id="SFLDG01129">
    <property type="entry name" value="C1.5:_HAD__Beta-PGM__Phosphata"/>
    <property type="match status" value="1"/>
</dbReference>
<dbReference type="InterPro" id="IPR050155">
    <property type="entry name" value="HAD-like_hydrolase_sf"/>
</dbReference>
<dbReference type="EC" id="3.1.3.18" evidence="4"/>
<sequence>MKHHESFSKIGGLLFDKDGTLFSYDTSWLVVNKELAMIAARGDHTFAEKILSACGMDLNTGSVIPDTLLASGTINEIALAMIEAGSTVKFVDMIKAFKDVIVRSVYVSKQITNLKVFFSRLQQRGFLLGIASNDSEDSIIKTAEHFEFLEYLNYISGCDSGYGCKPDIGMALGFCSATGLEPSQIAIIGDSNRDMDMAQSVGAGLKVAVLTGTGTHSSLSEKSDLCIKDITVLEALLPSFI</sequence>
<dbReference type="STRING" id="1215343.B488_02340"/>
<dbReference type="HOGENOM" id="CLU_045011_19_1_5"/>
<evidence type="ECO:0000313" key="5">
    <source>
        <dbReference type="EMBL" id="AGA64227.1"/>
    </source>
</evidence>